<dbReference type="GO" id="GO:0006310">
    <property type="term" value="P:DNA recombination"/>
    <property type="evidence" value="ECO:0007669"/>
    <property type="project" value="UniProtKB-KW"/>
</dbReference>
<accession>A0A6G4TXP8</accession>
<dbReference type="EMBL" id="JAAKZV010000022">
    <property type="protein sequence ID" value="NGN63888.1"/>
    <property type="molecule type" value="Genomic_DNA"/>
</dbReference>
<dbReference type="GO" id="GO:0015074">
    <property type="term" value="P:DNA integration"/>
    <property type="evidence" value="ECO:0007669"/>
    <property type="project" value="InterPro"/>
</dbReference>
<dbReference type="InterPro" id="IPR002104">
    <property type="entry name" value="Integrase_catalytic"/>
</dbReference>
<dbReference type="SUPFAM" id="SSF56349">
    <property type="entry name" value="DNA breaking-rejoining enzymes"/>
    <property type="match status" value="1"/>
</dbReference>
<dbReference type="RefSeq" id="WP_165234119.1">
    <property type="nucleotide sequence ID" value="NZ_JAAKZV010000022.1"/>
</dbReference>
<evidence type="ECO:0000259" key="2">
    <source>
        <dbReference type="PROSITE" id="PS51898"/>
    </source>
</evidence>
<dbReference type="InterPro" id="IPR013762">
    <property type="entry name" value="Integrase-like_cat_sf"/>
</dbReference>
<keyword evidence="1" id="KW-0233">DNA recombination</keyword>
<name>A0A6G4TXP8_9ACTN</name>
<comment type="caution">
    <text evidence="3">The sequence shown here is derived from an EMBL/GenBank/DDBJ whole genome shotgun (WGS) entry which is preliminary data.</text>
</comment>
<dbReference type="PROSITE" id="PS51898">
    <property type="entry name" value="TYR_RECOMBINASE"/>
    <property type="match status" value="1"/>
</dbReference>
<gene>
    <name evidence="3" type="ORF">G5C51_08205</name>
</gene>
<dbReference type="PANTHER" id="PTHR30349">
    <property type="entry name" value="PHAGE INTEGRASE-RELATED"/>
    <property type="match status" value="1"/>
</dbReference>
<organism evidence="3 4">
    <name type="scientific">Streptomyces coryli</name>
    <dbReference type="NCBI Taxonomy" id="1128680"/>
    <lineage>
        <taxon>Bacteria</taxon>
        <taxon>Bacillati</taxon>
        <taxon>Actinomycetota</taxon>
        <taxon>Actinomycetes</taxon>
        <taxon>Kitasatosporales</taxon>
        <taxon>Streptomycetaceae</taxon>
        <taxon>Streptomyces</taxon>
    </lineage>
</organism>
<keyword evidence="4" id="KW-1185">Reference proteome</keyword>
<feature type="domain" description="Tyr recombinase" evidence="2">
    <location>
        <begin position="232"/>
        <end position="450"/>
    </location>
</feature>
<sequence length="462" mass="51416">METSHDVRVWKLKENRGKRRTTYSVRWIVAGKEFHETYATSALADAERSDLITAMSNGKAFSLETGRPVSPTSGAAAITWYDFAVQFCDAQWRRTSGNNRKNVAKALAPTTIAMLRSAPNGFRPVDVRTALREWAFNTKRRSEAPPELAVIIKWVRRNSLPMSAWEDPQRVEDVLHAVSTKLDDTAAAASTTKRNRRILNMAMEYAVKRRILRANPLPKGRGAMPRTSFAVDKRSLVNPTQAAALLGWVWRRPRGGPRLHAFLATIYYAGARPEEVVAMRVEDVHLPEEDAADQWGELLLATALPEVGRQWTDSGEVHEERGLKGRAAEDTRPVPCRPALTRILREHIAAEELKPGGLMFQGERGGMMSGSVFRRAWRSAREQALTPTEYASPLGRRVYDLRHTCLTNWLNAGVPPAEVAEWAGNSVPVLLATYARCISGQLSDLKARVDAGGQLPHPADDD</sequence>
<dbReference type="InterPro" id="IPR011010">
    <property type="entry name" value="DNA_brk_join_enz"/>
</dbReference>
<reference evidence="3 4" key="1">
    <citation type="submission" date="2020-02" db="EMBL/GenBank/DDBJ databases">
        <title>Whole-genome analyses of novel actinobacteria.</title>
        <authorList>
            <person name="Sahin N."/>
        </authorList>
    </citation>
    <scope>NUCLEOTIDE SEQUENCE [LARGE SCALE GENOMIC DNA]</scope>
    <source>
        <strain evidence="3 4">A7024</strain>
    </source>
</reference>
<dbReference type="AlphaFoldDB" id="A0A6G4TXP8"/>
<dbReference type="Proteomes" id="UP000481583">
    <property type="component" value="Unassembled WGS sequence"/>
</dbReference>
<dbReference type="InterPro" id="IPR050090">
    <property type="entry name" value="Tyrosine_recombinase_XerCD"/>
</dbReference>
<evidence type="ECO:0000256" key="1">
    <source>
        <dbReference type="ARBA" id="ARBA00023172"/>
    </source>
</evidence>
<proteinExistence type="predicted"/>
<dbReference type="GO" id="GO:0003677">
    <property type="term" value="F:DNA binding"/>
    <property type="evidence" value="ECO:0007669"/>
    <property type="project" value="InterPro"/>
</dbReference>
<dbReference type="Gene3D" id="1.10.443.10">
    <property type="entry name" value="Intergrase catalytic core"/>
    <property type="match status" value="1"/>
</dbReference>
<evidence type="ECO:0000313" key="3">
    <source>
        <dbReference type="EMBL" id="NGN63888.1"/>
    </source>
</evidence>
<evidence type="ECO:0000313" key="4">
    <source>
        <dbReference type="Proteomes" id="UP000481583"/>
    </source>
</evidence>
<protein>
    <submittedName>
        <fullName evidence="3">Tyrosine-type recombinase/integrase</fullName>
    </submittedName>
</protein>
<dbReference type="PANTHER" id="PTHR30349:SF64">
    <property type="entry name" value="PROPHAGE INTEGRASE INTD-RELATED"/>
    <property type="match status" value="1"/>
</dbReference>